<evidence type="ECO:0000256" key="2">
    <source>
        <dbReference type="ARBA" id="ARBA00022679"/>
    </source>
</evidence>
<dbReference type="InterPro" id="IPR000123">
    <property type="entry name" value="Reverse_transcriptase_msDNA"/>
</dbReference>
<protein>
    <recommendedName>
        <fullName evidence="1">RNA-directed DNA polymerase</fullName>
        <ecNumber evidence="1">2.7.7.49</ecNumber>
    </recommendedName>
</protein>
<dbReference type="CDD" id="cd01651">
    <property type="entry name" value="RT_G2_intron"/>
    <property type="match status" value="1"/>
</dbReference>
<evidence type="ECO:0000259" key="10">
    <source>
        <dbReference type="PROSITE" id="PS50878"/>
    </source>
</evidence>
<keyword evidence="3" id="KW-0548">Nucleotidyltransferase</keyword>
<organism evidence="11 12">
    <name type="scientific">Cohnella lupini</name>
    <dbReference type="NCBI Taxonomy" id="1294267"/>
    <lineage>
        <taxon>Bacteria</taxon>
        <taxon>Bacillati</taxon>
        <taxon>Bacillota</taxon>
        <taxon>Bacilli</taxon>
        <taxon>Bacillales</taxon>
        <taxon>Paenibacillaceae</taxon>
        <taxon>Cohnella</taxon>
    </lineage>
</organism>
<comment type="similarity">
    <text evidence="8">Belongs to the bacterial reverse transcriptase family.</text>
</comment>
<dbReference type="NCBIfam" id="TIGR04416">
    <property type="entry name" value="group_II_RT_mat"/>
    <property type="match status" value="1"/>
</dbReference>
<dbReference type="InterPro" id="IPR051083">
    <property type="entry name" value="GrpII_Intron_Splice-Mob/Def"/>
</dbReference>
<dbReference type="GO" id="GO:0046872">
    <property type="term" value="F:metal ion binding"/>
    <property type="evidence" value="ECO:0007669"/>
    <property type="project" value="UniProtKB-KW"/>
</dbReference>
<evidence type="ECO:0000256" key="1">
    <source>
        <dbReference type="ARBA" id="ARBA00012493"/>
    </source>
</evidence>
<dbReference type="PRINTS" id="PR00866">
    <property type="entry name" value="RNADNAPOLMS"/>
</dbReference>
<dbReference type="GO" id="GO:0003964">
    <property type="term" value="F:RNA-directed DNA polymerase activity"/>
    <property type="evidence" value="ECO:0007669"/>
    <property type="project" value="UniProtKB-KW"/>
</dbReference>
<dbReference type="EC" id="2.7.7.49" evidence="1"/>
<dbReference type="GO" id="GO:0003723">
    <property type="term" value="F:RNA binding"/>
    <property type="evidence" value="ECO:0007669"/>
    <property type="project" value="InterPro"/>
</dbReference>
<dbReference type="Pfam" id="PF00078">
    <property type="entry name" value="RVT_1"/>
    <property type="match status" value="1"/>
</dbReference>
<dbReference type="InterPro" id="IPR000477">
    <property type="entry name" value="RT_dom"/>
</dbReference>
<keyword evidence="5" id="KW-0460">Magnesium</keyword>
<dbReference type="Proteomes" id="UP000256869">
    <property type="component" value="Unassembled WGS sequence"/>
</dbReference>
<comment type="catalytic activity">
    <reaction evidence="9">
        <text>DNA(n) + a 2'-deoxyribonucleoside 5'-triphosphate = DNA(n+1) + diphosphate</text>
        <dbReference type="Rhea" id="RHEA:22508"/>
        <dbReference type="Rhea" id="RHEA-COMP:17339"/>
        <dbReference type="Rhea" id="RHEA-COMP:17340"/>
        <dbReference type="ChEBI" id="CHEBI:33019"/>
        <dbReference type="ChEBI" id="CHEBI:61560"/>
        <dbReference type="ChEBI" id="CHEBI:173112"/>
        <dbReference type="EC" id="2.7.7.49"/>
    </reaction>
</comment>
<keyword evidence="2" id="KW-0808">Transferase</keyword>
<gene>
    <name evidence="11" type="ORF">DFP95_1542</name>
</gene>
<feature type="domain" description="Reverse transcriptase" evidence="10">
    <location>
        <begin position="83"/>
        <end position="315"/>
    </location>
</feature>
<dbReference type="InterPro" id="IPR043502">
    <property type="entry name" value="DNA/RNA_pol_sf"/>
</dbReference>
<keyword evidence="6 11" id="KW-0695">RNA-directed DNA polymerase</keyword>
<accession>A0A3D9HNW1</accession>
<evidence type="ECO:0000313" key="11">
    <source>
        <dbReference type="EMBL" id="RED51095.1"/>
    </source>
</evidence>
<dbReference type="EMBL" id="QRDY01000054">
    <property type="protein sequence ID" value="RED51095.1"/>
    <property type="molecule type" value="Genomic_DNA"/>
</dbReference>
<reference evidence="11 12" key="1">
    <citation type="submission" date="2018-07" db="EMBL/GenBank/DDBJ databases">
        <title>Genomic Encyclopedia of Type Strains, Phase III (KMG-III): the genomes of soil and plant-associated and newly described type strains.</title>
        <authorList>
            <person name="Whitman W."/>
        </authorList>
    </citation>
    <scope>NUCLEOTIDE SEQUENCE [LARGE SCALE GENOMIC DNA]</scope>
    <source>
        <strain evidence="11 12">CECT 8236</strain>
    </source>
</reference>
<evidence type="ECO:0000313" key="12">
    <source>
        <dbReference type="Proteomes" id="UP000256869"/>
    </source>
</evidence>
<evidence type="ECO:0000256" key="3">
    <source>
        <dbReference type="ARBA" id="ARBA00022695"/>
    </source>
</evidence>
<dbReference type="InterPro" id="IPR013597">
    <property type="entry name" value="Mat_intron_G2"/>
</dbReference>
<evidence type="ECO:0000256" key="7">
    <source>
        <dbReference type="ARBA" id="ARBA00023118"/>
    </source>
</evidence>
<dbReference type="PROSITE" id="PS50878">
    <property type="entry name" value="RT_POL"/>
    <property type="match status" value="1"/>
</dbReference>
<sequence>MNAAKPANNAKVKARQLQNVLYLAAKGNPRRRFHALYDKVHRGDILWEAWKRVKANGGSGGVDGMTIDHIVKEIGEEELVNEIQKTLRDGNYHPLPARRKEIPKADGKMRPLGIPAIRDRIVQMATKMVIEPIFEADFKDCSYGFRPKRNQHGAIRHIRRAVKKGVYWVVDIDIRGYFDNIVHDKLMQLVEQRISDRRVLKLIRQWLKAGFVKDDQFHETELGSPQGGVISPLLSNLYLNYLDTIWEKKFAETGTLVRFADDLVILCKTKGQALKAIDVLKAVFGKLELEMNKEKSKLINLWDDKQGFDFLGMHHRKIHKKLKGNKETHILRSYPSKKAMKNMKQKVKEATEPRNRLYWTMNKMVEELNPKIQGWKNYYGLDPFADIFLNKIDWYIRKRLTLFWNKKRNCRNKHSKSKQAAIAAQLAGLKKIAS</sequence>
<dbReference type="AlphaFoldDB" id="A0A3D9HNW1"/>
<dbReference type="OrthoDB" id="9793236at2"/>
<dbReference type="PANTHER" id="PTHR34047:SF8">
    <property type="entry name" value="PROTEIN YKFC"/>
    <property type="match status" value="1"/>
</dbReference>
<proteinExistence type="inferred from homology"/>
<comment type="caution">
    <text evidence="11">The sequence shown here is derived from an EMBL/GenBank/DDBJ whole genome shotgun (WGS) entry which is preliminary data.</text>
</comment>
<dbReference type="PANTHER" id="PTHR34047">
    <property type="entry name" value="NUCLEAR INTRON MATURASE 1, MITOCHONDRIAL-RELATED"/>
    <property type="match status" value="1"/>
</dbReference>
<evidence type="ECO:0000256" key="4">
    <source>
        <dbReference type="ARBA" id="ARBA00022723"/>
    </source>
</evidence>
<keyword evidence="7" id="KW-0051">Antiviral defense</keyword>
<keyword evidence="12" id="KW-1185">Reference proteome</keyword>
<evidence type="ECO:0000256" key="9">
    <source>
        <dbReference type="ARBA" id="ARBA00048173"/>
    </source>
</evidence>
<evidence type="ECO:0000256" key="5">
    <source>
        <dbReference type="ARBA" id="ARBA00022842"/>
    </source>
</evidence>
<evidence type="ECO:0000256" key="6">
    <source>
        <dbReference type="ARBA" id="ARBA00022918"/>
    </source>
</evidence>
<dbReference type="Pfam" id="PF08388">
    <property type="entry name" value="GIIM"/>
    <property type="match status" value="1"/>
</dbReference>
<evidence type="ECO:0000256" key="8">
    <source>
        <dbReference type="ARBA" id="ARBA00034120"/>
    </source>
</evidence>
<dbReference type="GO" id="GO:0051607">
    <property type="term" value="P:defense response to virus"/>
    <property type="evidence" value="ECO:0007669"/>
    <property type="project" value="UniProtKB-KW"/>
</dbReference>
<keyword evidence="4" id="KW-0479">Metal-binding</keyword>
<name>A0A3D9HNW1_9BACL</name>
<dbReference type="SUPFAM" id="SSF56672">
    <property type="entry name" value="DNA/RNA polymerases"/>
    <property type="match status" value="1"/>
</dbReference>
<dbReference type="InterPro" id="IPR030931">
    <property type="entry name" value="Group_II_RT_mat"/>
</dbReference>
<dbReference type="RefSeq" id="WP_115996075.1">
    <property type="nucleotide sequence ID" value="NZ_QRDY01000054.1"/>
</dbReference>